<sequence>MQITGTLAAKLAAALLAASGIGVAGWKISSNKSEPEVVSLYLTRIGRSLASTDAEWESLKDFYSKESATHPISGISKDQIKKESIRDWCNSELSKIAKEQIESHLLLIESWCSKPQKLSERLSSIGKSKLDNTGETDSATWTKYESEYKKSENQLKIKKKDSSSSTWSDFNNSEATVQILKDWCKEHENDHFKHQKDVLFEKYVKWCSK</sequence>
<dbReference type="KEGG" id="mha:HF1_04890"/>
<proteinExistence type="predicted"/>
<name>E8ZH76_MYCHL</name>
<reference evidence="1 2" key="1">
    <citation type="journal article" date="2011" name="J. Bacteriol.">
        <title>Complete genome sequence of Mycoplasma haemofelis, a hemotropic mycoplasma.</title>
        <authorList>
            <person name="Barker E.N."/>
            <person name="Helps C.R."/>
            <person name="Peters I.R."/>
            <person name="Darby A.C."/>
            <person name="Radford A.D."/>
            <person name="Tasker S."/>
        </authorList>
    </citation>
    <scope>NUCLEOTIDE SEQUENCE [LARGE SCALE GENOMIC DNA]</scope>
    <source>
        <strain evidence="1 2">Langford 1</strain>
    </source>
</reference>
<evidence type="ECO:0000313" key="1">
    <source>
        <dbReference type="EMBL" id="CBY92497.1"/>
    </source>
</evidence>
<accession>E8ZH76</accession>
<dbReference type="OrthoDB" id="9827862at2"/>
<evidence type="ECO:0000313" key="2">
    <source>
        <dbReference type="Proteomes" id="UP000008637"/>
    </source>
</evidence>
<dbReference type="HOGENOM" id="CLU_098620_2_0_14"/>
<keyword evidence="2" id="KW-1185">Reference proteome</keyword>
<protein>
    <submittedName>
        <fullName evidence="1">Uncharacterized protein</fullName>
    </submittedName>
</protein>
<dbReference type="Proteomes" id="UP000008637">
    <property type="component" value="Chromosome"/>
</dbReference>
<gene>
    <name evidence="1" type="ordered locus">HF1_04890</name>
</gene>
<organism evidence="1 2">
    <name type="scientific">Mycoplasma haemofelis (strain Langford 1)</name>
    <name type="common">Haemobartonella felis</name>
    <dbReference type="NCBI Taxonomy" id="941640"/>
    <lineage>
        <taxon>Bacteria</taxon>
        <taxon>Bacillati</taxon>
        <taxon>Mycoplasmatota</taxon>
        <taxon>Mollicutes</taxon>
        <taxon>Mycoplasmataceae</taxon>
        <taxon>Mycoplasma</taxon>
    </lineage>
</organism>
<dbReference type="AlphaFoldDB" id="E8ZH76"/>
<dbReference type="EMBL" id="FR773153">
    <property type="protein sequence ID" value="CBY92497.1"/>
    <property type="molecule type" value="Genomic_DNA"/>
</dbReference>